<dbReference type="Gramene" id="KOM55523">
    <property type="protein sequence ID" value="KOM55523"/>
    <property type="gene ID" value="LR48_Vigan10g141500"/>
</dbReference>
<evidence type="ECO:0000313" key="3">
    <source>
        <dbReference type="Proteomes" id="UP000053144"/>
    </source>
</evidence>
<feature type="compositionally biased region" description="Basic and acidic residues" evidence="1">
    <location>
        <begin position="246"/>
        <end position="256"/>
    </location>
</feature>
<name>A0A0L9VKM6_PHAAN</name>
<accession>A0A0L9VKM6</accession>
<evidence type="ECO:0000313" key="2">
    <source>
        <dbReference type="EMBL" id="KOM55523.1"/>
    </source>
</evidence>
<sequence>MRKEEKSYVPYLRKEEGVMDSVRSKVMNNVAAPLRHRTATIILAHPPSCCTAFAGPCRREVAAIARPDASSPPSTNREAFFSILVTAPMAAINHQIVLLSRRRINGPPLPPHNTASVSPSPPWFRISTIFIFSILGTQSHLHLGSSLTIFTNHAATTTNLHHLASFLAAAIQASFIFSNVAPALRKTTEIQFSRVLVVAQPPWQPSHATTPSRSAIGPPPANLKTQQNQRRKSRRSDTIQFAAQPDDEKGESPFPI</sequence>
<gene>
    <name evidence="2" type="ORF">LR48_Vigan10g141500</name>
</gene>
<dbReference type="Proteomes" id="UP000053144">
    <property type="component" value="Chromosome 10"/>
</dbReference>
<reference evidence="3" key="1">
    <citation type="journal article" date="2015" name="Proc. Natl. Acad. Sci. U.S.A.">
        <title>Genome sequencing of adzuki bean (Vigna angularis) provides insight into high starch and low fat accumulation and domestication.</title>
        <authorList>
            <person name="Yang K."/>
            <person name="Tian Z."/>
            <person name="Chen C."/>
            <person name="Luo L."/>
            <person name="Zhao B."/>
            <person name="Wang Z."/>
            <person name="Yu L."/>
            <person name="Li Y."/>
            <person name="Sun Y."/>
            <person name="Li W."/>
            <person name="Chen Y."/>
            <person name="Li Y."/>
            <person name="Zhang Y."/>
            <person name="Ai D."/>
            <person name="Zhao J."/>
            <person name="Shang C."/>
            <person name="Ma Y."/>
            <person name="Wu B."/>
            <person name="Wang M."/>
            <person name="Gao L."/>
            <person name="Sun D."/>
            <person name="Zhang P."/>
            <person name="Guo F."/>
            <person name="Wang W."/>
            <person name="Li Y."/>
            <person name="Wang J."/>
            <person name="Varshney R.K."/>
            <person name="Wang J."/>
            <person name="Ling H.Q."/>
            <person name="Wan P."/>
        </authorList>
    </citation>
    <scope>NUCLEOTIDE SEQUENCE</scope>
    <source>
        <strain evidence="3">cv. Jingnong 6</strain>
    </source>
</reference>
<protein>
    <submittedName>
        <fullName evidence="2">Uncharacterized protein</fullName>
    </submittedName>
</protein>
<organism evidence="2 3">
    <name type="scientific">Phaseolus angularis</name>
    <name type="common">Azuki bean</name>
    <name type="synonym">Vigna angularis</name>
    <dbReference type="NCBI Taxonomy" id="3914"/>
    <lineage>
        <taxon>Eukaryota</taxon>
        <taxon>Viridiplantae</taxon>
        <taxon>Streptophyta</taxon>
        <taxon>Embryophyta</taxon>
        <taxon>Tracheophyta</taxon>
        <taxon>Spermatophyta</taxon>
        <taxon>Magnoliopsida</taxon>
        <taxon>eudicotyledons</taxon>
        <taxon>Gunneridae</taxon>
        <taxon>Pentapetalae</taxon>
        <taxon>rosids</taxon>
        <taxon>fabids</taxon>
        <taxon>Fabales</taxon>
        <taxon>Fabaceae</taxon>
        <taxon>Papilionoideae</taxon>
        <taxon>50 kb inversion clade</taxon>
        <taxon>NPAAA clade</taxon>
        <taxon>indigoferoid/millettioid clade</taxon>
        <taxon>Phaseoleae</taxon>
        <taxon>Vigna</taxon>
    </lineage>
</organism>
<feature type="region of interest" description="Disordered" evidence="1">
    <location>
        <begin position="204"/>
        <end position="256"/>
    </location>
</feature>
<dbReference type="AlphaFoldDB" id="A0A0L9VKM6"/>
<proteinExistence type="predicted"/>
<dbReference type="EMBL" id="CM003380">
    <property type="protein sequence ID" value="KOM55523.1"/>
    <property type="molecule type" value="Genomic_DNA"/>
</dbReference>
<evidence type="ECO:0000256" key="1">
    <source>
        <dbReference type="SAM" id="MobiDB-lite"/>
    </source>
</evidence>